<evidence type="ECO:0000256" key="4">
    <source>
        <dbReference type="ARBA" id="ARBA00023172"/>
    </source>
</evidence>
<keyword evidence="3" id="KW-0238">DNA-binding</keyword>
<gene>
    <name evidence="6" type="ORF">OYT1_ch1654</name>
</gene>
<dbReference type="GO" id="GO:0003677">
    <property type="term" value="F:DNA binding"/>
    <property type="evidence" value="ECO:0007669"/>
    <property type="project" value="UniProtKB-KW"/>
</dbReference>
<keyword evidence="7" id="KW-1185">Reference proteome</keyword>
<comment type="similarity">
    <text evidence="1">Belongs to the 'phage' integrase family.</text>
</comment>
<dbReference type="STRING" id="1188319.OYT1_02691"/>
<dbReference type="AlphaFoldDB" id="A0A2Z6GCZ6"/>
<dbReference type="Gene3D" id="1.10.443.10">
    <property type="entry name" value="Intergrase catalytic core"/>
    <property type="match status" value="1"/>
</dbReference>
<dbReference type="PROSITE" id="PS51898">
    <property type="entry name" value="TYR_RECOMBINASE"/>
    <property type="match status" value="1"/>
</dbReference>
<dbReference type="Gene3D" id="1.10.150.130">
    <property type="match status" value="1"/>
</dbReference>
<dbReference type="GO" id="GO:0015074">
    <property type="term" value="P:DNA integration"/>
    <property type="evidence" value="ECO:0007669"/>
    <property type="project" value="UniProtKB-KW"/>
</dbReference>
<dbReference type="EMBL" id="AP018738">
    <property type="protein sequence ID" value="BBE51199.1"/>
    <property type="molecule type" value="Genomic_DNA"/>
</dbReference>
<evidence type="ECO:0000313" key="6">
    <source>
        <dbReference type="EMBL" id="BBE51199.1"/>
    </source>
</evidence>
<evidence type="ECO:0000313" key="7">
    <source>
        <dbReference type="Proteomes" id="UP000033070"/>
    </source>
</evidence>
<dbReference type="InterPro" id="IPR010998">
    <property type="entry name" value="Integrase_recombinase_N"/>
</dbReference>
<dbReference type="SUPFAM" id="SSF56349">
    <property type="entry name" value="DNA breaking-rejoining enzymes"/>
    <property type="match status" value="1"/>
</dbReference>
<dbReference type="InterPro" id="IPR025166">
    <property type="entry name" value="Integrase_DNA_bind_dom"/>
</dbReference>
<dbReference type="Gene3D" id="3.30.160.390">
    <property type="entry name" value="Integrase, DNA-binding domain"/>
    <property type="match status" value="1"/>
</dbReference>
<dbReference type="GO" id="GO:0006310">
    <property type="term" value="P:DNA recombination"/>
    <property type="evidence" value="ECO:0007669"/>
    <property type="project" value="UniProtKB-KW"/>
</dbReference>
<evidence type="ECO:0000256" key="1">
    <source>
        <dbReference type="ARBA" id="ARBA00008857"/>
    </source>
</evidence>
<dbReference type="PANTHER" id="PTHR30629:SF2">
    <property type="entry name" value="PROPHAGE INTEGRASE INTS-RELATED"/>
    <property type="match status" value="1"/>
</dbReference>
<dbReference type="PANTHER" id="PTHR30629">
    <property type="entry name" value="PROPHAGE INTEGRASE"/>
    <property type="match status" value="1"/>
</dbReference>
<dbReference type="Pfam" id="PF00589">
    <property type="entry name" value="Phage_integrase"/>
    <property type="match status" value="1"/>
</dbReference>
<evidence type="ECO:0000259" key="5">
    <source>
        <dbReference type="PROSITE" id="PS51898"/>
    </source>
</evidence>
<keyword evidence="2" id="KW-0229">DNA integration</keyword>
<dbReference type="InterPro" id="IPR002104">
    <property type="entry name" value="Integrase_catalytic"/>
</dbReference>
<dbReference type="Pfam" id="PF13356">
    <property type="entry name" value="Arm-DNA-bind_3"/>
    <property type="match status" value="1"/>
</dbReference>
<evidence type="ECO:0000256" key="3">
    <source>
        <dbReference type="ARBA" id="ARBA00023125"/>
    </source>
</evidence>
<evidence type="ECO:0000256" key="2">
    <source>
        <dbReference type="ARBA" id="ARBA00022908"/>
    </source>
</evidence>
<accession>A0A2Z6GCZ6</accession>
<reference evidence="6 7" key="1">
    <citation type="submission" date="2018-06" db="EMBL/GenBank/DDBJ databases">
        <title>OYT1 Genome Sequencing.</title>
        <authorList>
            <person name="Kato S."/>
            <person name="Itoh T."/>
            <person name="Ohkuma M."/>
        </authorList>
    </citation>
    <scope>NUCLEOTIDE SEQUENCE [LARGE SCALE GENOMIC DNA]</scope>
    <source>
        <strain evidence="6 7">OYT1</strain>
    </source>
</reference>
<proteinExistence type="inferred from homology"/>
<dbReference type="CDD" id="cd00796">
    <property type="entry name" value="INT_Rci_Hp1_C"/>
    <property type="match status" value="1"/>
</dbReference>
<protein>
    <submittedName>
        <fullName evidence="6">Tyrosine recombinase XerC</fullName>
    </submittedName>
</protein>
<organism evidence="6 7">
    <name type="scientific">Ferriphaselus amnicola</name>
    <dbReference type="NCBI Taxonomy" id="1188319"/>
    <lineage>
        <taxon>Bacteria</taxon>
        <taxon>Pseudomonadati</taxon>
        <taxon>Pseudomonadota</taxon>
        <taxon>Betaproteobacteria</taxon>
        <taxon>Nitrosomonadales</taxon>
        <taxon>Gallionellaceae</taxon>
        <taxon>Ferriphaselus</taxon>
    </lineage>
</organism>
<dbReference type="InterPro" id="IPR013762">
    <property type="entry name" value="Integrase-like_cat_sf"/>
</dbReference>
<keyword evidence="4" id="KW-0233">DNA recombination</keyword>
<dbReference type="KEGG" id="fam:OYT1_ch1654"/>
<dbReference type="RefSeq" id="WP_197714074.1">
    <property type="nucleotide sequence ID" value="NZ_AP018738.1"/>
</dbReference>
<sequence>MQFNKLTQQIINKGLFTPPGKSRVELCDEEVRGMYIEVRSTSNGQGSYYVRYKDSTNKTCHQRIGRTADMPLVEARKQAKALKAEIALGADPRGEIKSKRAIPTLNAFFHETYLPYAKVHKRSWQRDVQLFVRIDKEFGQLRLDQVQKQKVAVFHAGLMSEEGLSAASADHHPKLLRRMLSMAMEYELIDSNPMSRFKLFNHDNKVENYLTDEQLVRLMEVLRADANRTVCNIAILLLGTGCRLNEILSAKKSDIDIQNRVLKIAASTSKSKRVRSVPLNDASIDIILKQMEDTQGYDYLFINHQTGKPYVSIKKVWERLRNKAGLPHLRVHDLRHSFASFLVNSGRTLYEVQQILGHSQSIVTERYAHLSSKTLQDAANSASLRIMRAKPVLAVEAPAIESTAQEMIEVQQAA</sequence>
<dbReference type="InterPro" id="IPR050808">
    <property type="entry name" value="Phage_Integrase"/>
</dbReference>
<dbReference type="InterPro" id="IPR038488">
    <property type="entry name" value="Integrase_DNA-bd_sf"/>
</dbReference>
<feature type="domain" description="Tyr recombinase" evidence="5">
    <location>
        <begin position="205"/>
        <end position="380"/>
    </location>
</feature>
<dbReference type="Proteomes" id="UP000033070">
    <property type="component" value="Chromosome"/>
</dbReference>
<name>A0A2Z6GCZ6_9PROT</name>
<dbReference type="InterPro" id="IPR011010">
    <property type="entry name" value="DNA_brk_join_enz"/>
</dbReference>